<dbReference type="SUPFAM" id="SSF55961">
    <property type="entry name" value="Bet v1-like"/>
    <property type="match status" value="1"/>
</dbReference>
<dbReference type="RefSeq" id="WP_198499710.1">
    <property type="nucleotide sequence ID" value="NZ_CP065989.1"/>
</dbReference>
<feature type="compositionally biased region" description="Low complexity" evidence="2">
    <location>
        <begin position="99"/>
        <end position="114"/>
    </location>
</feature>
<name>A0A7T3ZZN9_9MICO</name>
<dbReference type="EMBL" id="CP065989">
    <property type="protein sequence ID" value="QQB14655.1"/>
    <property type="molecule type" value="Genomic_DNA"/>
</dbReference>
<evidence type="ECO:0000259" key="3">
    <source>
        <dbReference type="Pfam" id="PF08327"/>
    </source>
</evidence>
<proteinExistence type="inferred from homology"/>
<accession>A0A7T3ZZN9</accession>
<comment type="similarity">
    <text evidence="1">Belongs to the AHA1 family.</text>
</comment>
<dbReference type="Proteomes" id="UP000595374">
    <property type="component" value="Chromosome"/>
</dbReference>
<dbReference type="Pfam" id="PF08327">
    <property type="entry name" value="AHSA1"/>
    <property type="match status" value="1"/>
</dbReference>
<gene>
    <name evidence="4" type="ORF">I6H47_01260</name>
</gene>
<evidence type="ECO:0000256" key="2">
    <source>
        <dbReference type="SAM" id="MobiDB-lite"/>
    </source>
</evidence>
<dbReference type="InterPro" id="IPR013538">
    <property type="entry name" value="ASHA1/2-like_C"/>
</dbReference>
<evidence type="ECO:0000313" key="5">
    <source>
        <dbReference type="Proteomes" id="UP000595374"/>
    </source>
</evidence>
<dbReference type="InterPro" id="IPR023393">
    <property type="entry name" value="START-like_dom_sf"/>
</dbReference>
<feature type="region of interest" description="Disordered" evidence="2">
    <location>
        <begin position="99"/>
        <end position="128"/>
    </location>
</feature>
<dbReference type="AlphaFoldDB" id="A0A7T3ZZN9"/>
<evidence type="ECO:0000256" key="1">
    <source>
        <dbReference type="ARBA" id="ARBA00006817"/>
    </source>
</evidence>
<sequence>MPLRELSADSSADTLTIAWELPASPETVWAHLQNVETLSEWLGRPLTFDSRVGGEIIIDHDDSYLCRSEVLTVDGHSAELTWSFPDEPTSRVAVTVTAAAPPTDRGPAPQAAEARAAEPRTDAPPAADAPSVLVLRHAGLGDLIDSYRTGWIAHLSFFEASLAGTPLPSSQFWPLCSTVDRLLERGDG</sequence>
<reference evidence="4 5" key="1">
    <citation type="submission" date="2020-12" db="EMBL/GenBank/DDBJ databases">
        <title>FDA dAtabase for Regulatory Grade micrObial Sequences (FDA-ARGOS): Supporting development and validation of Infectious Disease Dx tests.</title>
        <authorList>
            <person name="Sproer C."/>
            <person name="Gronow S."/>
            <person name="Severitt S."/>
            <person name="Schroder I."/>
            <person name="Tallon L."/>
            <person name="Sadzewicz L."/>
            <person name="Zhao X."/>
            <person name="Boylan J."/>
            <person name="Ott S."/>
            <person name="Bowen H."/>
            <person name="Vavikolanu K."/>
            <person name="Mehta A."/>
            <person name="Aluvathingal J."/>
            <person name="Nadendla S."/>
            <person name="Lowell S."/>
            <person name="Myers T."/>
            <person name="Yan Y."/>
            <person name="Sichtig H."/>
        </authorList>
    </citation>
    <scope>NUCLEOTIDE SEQUENCE [LARGE SCALE GENOMIC DNA]</scope>
    <source>
        <strain evidence="4 5">FDAARGOS_990</strain>
    </source>
</reference>
<evidence type="ECO:0000313" key="4">
    <source>
        <dbReference type="EMBL" id="QQB14655.1"/>
    </source>
</evidence>
<protein>
    <submittedName>
        <fullName evidence="4">SRPBCC domain-containing protein</fullName>
    </submittedName>
</protein>
<organism evidence="4 5">
    <name type="scientific">Brevibacterium casei</name>
    <dbReference type="NCBI Taxonomy" id="33889"/>
    <lineage>
        <taxon>Bacteria</taxon>
        <taxon>Bacillati</taxon>
        <taxon>Actinomycetota</taxon>
        <taxon>Actinomycetes</taxon>
        <taxon>Micrococcales</taxon>
        <taxon>Brevibacteriaceae</taxon>
        <taxon>Brevibacterium</taxon>
    </lineage>
</organism>
<dbReference type="Gene3D" id="3.30.530.20">
    <property type="match status" value="1"/>
</dbReference>
<feature type="domain" description="Activator of Hsp90 ATPase homologue 1/2-like C-terminal" evidence="3">
    <location>
        <begin position="23"/>
        <end position="96"/>
    </location>
</feature>